<dbReference type="RefSeq" id="WP_014827498.1">
    <property type="nucleotide sequence ID" value="NC_018068.1"/>
</dbReference>
<keyword evidence="3" id="KW-0378">Hydrolase</keyword>
<dbReference type="GO" id="GO:0019748">
    <property type="term" value="P:secondary metabolic process"/>
    <property type="evidence" value="ECO:0007669"/>
    <property type="project" value="TreeGrafter"/>
</dbReference>
<dbReference type="Pfam" id="PF04909">
    <property type="entry name" value="Amidohydro_2"/>
    <property type="match status" value="1"/>
</dbReference>
<dbReference type="AlphaFoldDB" id="I4D6S6"/>
<evidence type="ECO:0000313" key="4">
    <source>
        <dbReference type="Proteomes" id="UP000002892"/>
    </source>
</evidence>
<organism evidence="3 4">
    <name type="scientific">Desulfosporosinus acidiphilus (strain DSM 22704 / JCM 16185 / SJ4)</name>
    <dbReference type="NCBI Taxonomy" id="646529"/>
    <lineage>
        <taxon>Bacteria</taxon>
        <taxon>Bacillati</taxon>
        <taxon>Bacillota</taxon>
        <taxon>Clostridia</taxon>
        <taxon>Eubacteriales</taxon>
        <taxon>Desulfitobacteriaceae</taxon>
        <taxon>Desulfosporosinus</taxon>
    </lineage>
</organism>
<reference evidence="3 4" key="1">
    <citation type="journal article" date="2012" name="J. Bacteriol.">
        <title>Complete genome sequences of Desulfosporosinus orientis DSM765T, Desulfosporosinus youngiae DSM17734T, Desulfosporosinus meridiei DSM13257T, and Desulfosporosinus acidiphilus DSM22704T.</title>
        <authorList>
            <person name="Pester M."/>
            <person name="Brambilla E."/>
            <person name="Alazard D."/>
            <person name="Rattei T."/>
            <person name="Weinmaier T."/>
            <person name="Han J."/>
            <person name="Lucas S."/>
            <person name="Lapidus A."/>
            <person name="Cheng J.F."/>
            <person name="Goodwin L."/>
            <person name="Pitluck S."/>
            <person name="Peters L."/>
            <person name="Ovchinnikova G."/>
            <person name="Teshima H."/>
            <person name="Detter J.C."/>
            <person name="Han C.S."/>
            <person name="Tapia R."/>
            <person name="Land M.L."/>
            <person name="Hauser L."/>
            <person name="Kyrpides N.C."/>
            <person name="Ivanova N.N."/>
            <person name="Pagani I."/>
            <person name="Huntmann M."/>
            <person name="Wei C.L."/>
            <person name="Davenport K.W."/>
            <person name="Daligault H."/>
            <person name="Chain P.S."/>
            <person name="Chen A."/>
            <person name="Mavromatis K."/>
            <person name="Markowitz V."/>
            <person name="Szeto E."/>
            <person name="Mikhailova N."/>
            <person name="Pati A."/>
            <person name="Wagner M."/>
            <person name="Woyke T."/>
            <person name="Ollivier B."/>
            <person name="Klenk H.P."/>
            <person name="Spring S."/>
            <person name="Loy A."/>
        </authorList>
    </citation>
    <scope>NUCLEOTIDE SEQUENCE [LARGE SCALE GENOMIC DNA]</scope>
    <source>
        <strain evidence="4">DSM 22704 / JCM 16185 / SJ4</strain>
    </source>
</reference>
<dbReference type="PANTHER" id="PTHR21240:SF28">
    <property type="entry name" value="ISO-OROTATE DECARBOXYLASE (EUROFUNG)"/>
    <property type="match status" value="1"/>
</dbReference>
<evidence type="ECO:0000256" key="1">
    <source>
        <dbReference type="ARBA" id="ARBA00023239"/>
    </source>
</evidence>
<dbReference type="InterPro" id="IPR006680">
    <property type="entry name" value="Amidohydro-rel"/>
</dbReference>
<feature type="domain" description="Amidohydrolase-related" evidence="2">
    <location>
        <begin position="4"/>
        <end position="289"/>
    </location>
</feature>
<keyword evidence="1" id="KW-0456">Lyase</keyword>
<dbReference type="KEGG" id="dai:Desaci_2561"/>
<dbReference type="Proteomes" id="UP000002892">
    <property type="component" value="Chromosome"/>
</dbReference>
<dbReference type="Gene3D" id="3.20.20.140">
    <property type="entry name" value="Metal-dependent hydrolases"/>
    <property type="match status" value="1"/>
</dbReference>
<proteinExistence type="predicted"/>
<dbReference type="GO" id="GO:0016831">
    <property type="term" value="F:carboxy-lyase activity"/>
    <property type="evidence" value="ECO:0007669"/>
    <property type="project" value="InterPro"/>
</dbReference>
<accession>I4D6S6</accession>
<evidence type="ECO:0000313" key="3">
    <source>
        <dbReference type="EMBL" id="AFM41500.1"/>
    </source>
</evidence>
<dbReference type="GO" id="GO:0016787">
    <property type="term" value="F:hydrolase activity"/>
    <property type="evidence" value="ECO:0007669"/>
    <property type="project" value="UniProtKB-KW"/>
</dbReference>
<sequence length="292" mass="32382">MSFIDVHHHLIGKQHLAGMPDWSLELDKESMDRMGLTNALLSLPVAGAPEQTRGINDMIAGLAAKDPKRYGMLACLPSAYVDAALREIEYACDTLKADGFCMPSNASGIYIGDDRMDEILAELNRRSATVLLHPTKAGGEIPSLLVTDLSTYEYPFETSRAMIDLIYRGKIQKYPNIKWIVSHAGGVLPYIAYRVSTVAQENKAMPLTSDEVMSSLKTLYYDVALSTAPYVFATLKELFGTSHIVFGTDAPLRYEGPVTESIQQLKSYRGFDEGEKSKIMSENAKELFPRLR</sequence>
<dbReference type="SUPFAM" id="SSF51556">
    <property type="entry name" value="Metallo-dependent hydrolases"/>
    <property type="match status" value="1"/>
</dbReference>
<dbReference type="InterPro" id="IPR032466">
    <property type="entry name" value="Metal_Hydrolase"/>
</dbReference>
<evidence type="ECO:0000259" key="2">
    <source>
        <dbReference type="Pfam" id="PF04909"/>
    </source>
</evidence>
<dbReference type="GO" id="GO:0005737">
    <property type="term" value="C:cytoplasm"/>
    <property type="evidence" value="ECO:0007669"/>
    <property type="project" value="TreeGrafter"/>
</dbReference>
<dbReference type="eggNOG" id="COG2159">
    <property type="taxonomic scope" value="Bacteria"/>
</dbReference>
<dbReference type="HOGENOM" id="CLU_039329_2_1_9"/>
<keyword evidence="4" id="KW-1185">Reference proteome</keyword>
<dbReference type="OrthoDB" id="9777673at2"/>
<gene>
    <name evidence="3" type="ordered locus">Desaci_2561</name>
</gene>
<name>I4D6S6_DESAJ</name>
<protein>
    <submittedName>
        <fullName evidence="3">Putative TIM-barrel fold metal-dependent hydrolase</fullName>
    </submittedName>
</protein>
<dbReference type="STRING" id="646529.Desaci_2561"/>
<dbReference type="PANTHER" id="PTHR21240">
    <property type="entry name" value="2-AMINO-3-CARBOXYLMUCONATE-6-SEMIALDEHYDE DECARBOXYLASE"/>
    <property type="match status" value="1"/>
</dbReference>
<dbReference type="InterPro" id="IPR032465">
    <property type="entry name" value="ACMSD"/>
</dbReference>
<dbReference type="EMBL" id="CP003639">
    <property type="protein sequence ID" value="AFM41500.1"/>
    <property type="molecule type" value="Genomic_DNA"/>
</dbReference>